<keyword evidence="2" id="KW-1133">Transmembrane helix</keyword>
<protein>
    <submittedName>
        <fullName evidence="3">Uncharacterized protein</fullName>
    </submittedName>
</protein>
<proteinExistence type="predicted"/>
<comment type="caution">
    <text evidence="3">The sequence shown here is derived from an EMBL/GenBank/DDBJ whole genome shotgun (WGS) entry which is preliminary data.</text>
</comment>
<name>A0AA40A3H7_9PEZI</name>
<accession>A0AA40A3H7</accession>
<keyword evidence="2" id="KW-0812">Transmembrane</keyword>
<reference evidence="3" key="1">
    <citation type="submission" date="2023-06" db="EMBL/GenBank/DDBJ databases">
        <title>Genome-scale phylogeny and comparative genomics of the fungal order Sordariales.</title>
        <authorList>
            <consortium name="Lawrence Berkeley National Laboratory"/>
            <person name="Hensen N."/>
            <person name="Bonometti L."/>
            <person name="Westerberg I."/>
            <person name="Brannstrom I.O."/>
            <person name="Guillou S."/>
            <person name="Cros-Aarteil S."/>
            <person name="Calhoun S."/>
            <person name="Haridas S."/>
            <person name="Kuo A."/>
            <person name="Mondo S."/>
            <person name="Pangilinan J."/>
            <person name="Riley R."/>
            <person name="Labutti K."/>
            <person name="Andreopoulos B."/>
            <person name="Lipzen A."/>
            <person name="Chen C."/>
            <person name="Yanf M."/>
            <person name="Daum C."/>
            <person name="Ng V."/>
            <person name="Clum A."/>
            <person name="Steindorff A."/>
            <person name="Ohm R."/>
            <person name="Martin F."/>
            <person name="Silar P."/>
            <person name="Natvig D."/>
            <person name="Lalanne C."/>
            <person name="Gautier V."/>
            <person name="Ament-Velasquez S.L."/>
            <person name="Kruys A."/>
            <person name="Hutchinson M.I."/>
            <person name="Powell A.J."/>
            <person name="Barry K."/>
            <person name="Miller A.N."/>
            <person name="Grigoriev I.V."/>
            <person name="Debuchy R."/>
            <person name="Gladieux P."/>
            <person name="Thoren M.H."/>
            <person name="Johannesson H."/>
        </authorList>
    </citation>
    <scope>NUCLEOTIDE SEQUENCE</scope>
    <source>
        <strain evidence="3">SMH4607-1</strain>
    </source>
</reference>
<dbReference type="EMBL" id="JAUKUA010000006">
    <property type="protein sequence ID" value="KAK0708599.1"/>
    <property type="molecule type" value="Genomic_DNA"/>
</dbReference>
<evidence type="ECO:0000313" key="4">
    <source>
        <dbReference type="Proteomes" id="UP001172102"/>
    </source>
</evidence>
<dbReference type="AlphaFoldDB" id="A0AA40A3H7"/>
<feature type="transmembrane region" description="Helical" evidence="2">
    <location>
        <begin position="288"/>
        <end position="313"/>
    </location>
</feature>
<evidence type="ECO:0000313" key="3">
    <source>
        <dbReference type="EMBL" id="KAK0708599.1"/>
    </source>
</evidence>
<dbReference type="CDD" id="cd12087">
    <property type="entry name" value="TM_EGFR-like"/>
    <property type="match status" value="1"/>
</dbReference>
<keyword evidence="2" id="KW-0472">Membrane</keyword>
<evidence type="ECO:0000256" key="1">
    <source>
        <dbReference type="SAM" id="MobiDB-lite"/>
    </source>
</evidence>
<keyword evidence="4" id="KW-1185">Reference proteome</keyword>
<organism evidence="3 4">
    <name type="scientific">Lasiosphaeris hirsuta</name>
    <dbReference type="NCBI Taxonomy" id="260670"/>
    <lineage>
        <taxon>Eukaryota</taxon>
        <taxon>Fungi</taxon>
        <taxon>Dikarya</taxon>
        <taxon>Ascomycota</taxon>
        <taxon>Pezizomycotina</taxon>
        <taxon>Sordariomycetes</taxon>
        <taxon>Sordariomycetidae</taxon>
        <taxon>Sordariales</taxon>
        <taxon>Lasiosphaeriaceae</taxon>
        <taxon>Lasiosphaeris</taxon>
    </lineage>
</organism>
<sequence>MTKFGIMRRTTAASQWSVQPYGLLLSFLLFVTFSSVSLSQPIFVPPDIVSMISAAHPSPRAAAICYFPAGNPAPYATECIHDYTGDGTGLCCNTGDSCFGNKLCGYIPSDNGGKWSYYRGACTDKTGKAEYCADYCITDTPNSIRDYYCTVSPCIDIKDHQTCDYTEEADYSTPEVCKGRSNDWYMPEYGIAGGRSASSRTSKKPLGTTITKTVPKATTIVTLSRSNTATAPAATATASVVSTTGAVGTGFYTDAPPSTTPTEALPTGAPPAGAPAGGTVQDTDDGHVIPIAVGTTVGVLIFFAIVTMVLFYVRKRRRDAPIRAETPPPFGSHAVNF</sequence>
<dbReference type="Proteomes" id="UP001172102">
    <property type="component" value="Unassembled WGS sequence"/>
</dbReference>
<evidence type="ECO:0000256" key="2">
    <source>
        <dbReference type="SAM" id="Phobius"/>
    </source>
</evidence>
<feature type="region of interest" description="Disordered" evidence="1">
    <location>
        <begin position="256"/>
        <end position="275"/>
    </location>
</feature>
<gene>
    <name evidence="3" type="ORF">B0H67DRAFT_557046</name>
</gene>